<keyword evidence="2" id="KW-1185">Reference proteome</keyword>
<dbReference type="AlphaFoldDB" id="A0A2J7QA59"/>
<dbReference type="Proteomes" id="UP000235965">
    <property type="component" value="Unassembled WGS sequence"/>
</dbReference>
<comment type="caution">
    <text evidence="1">The sequence shown here is derived from an EMBL/GenBank/DDBJ whole genome shotgun (WGS) entry which is preliminary data.</text>
</comment>
<reference evidence="1 2" key="1">
    <citation type="submission" date="2017-12" db="EMBL/GenBank/DDBJ databases">
        <title>Hemimetabolous genomes reveal molecular basis of termite eusociality.</title>
        <authorList>
            <person name="Harrison M.C."/>
            <person name="Jongepier E."/>
            <person name="Robertson H.M."/>
            <person name="Arning N."/>
            <person name="Bitard-Feildel T."/>
            <person name="Chao H."/>
            <person name="Childers C.P."/>
            <person name="Dinh H."/>
            <person name="Doddapaneni H."/>
            <person name="Dugan S."/>
            <person name="Gowin J."/>
            <person name="Greiner C."/>
            <person name="Han Y."/>
            <person name="Hu H."/>
            <person name="Hughes D.S.T."/>
            <person name="Huylmans A.-K."/>
            <person name="Kemena C."/>
            <person name="Kremer L.P.M."/>
            <person name="Lee S.L."/>
            <person name="Lopez-Ezquerra A."/>
            <person name="Mallet L."/>
            <person name="Monroy-Kuhn J.M."/>
            <person name="Moser A."/>
            <person name="Murali S.C."/>
            <person name="Muzny D.M."/>
            <person name="Otani S."/>
            <person name="Piulachs M.-D."/>
            <person name="Poelchau M."/>
            <person name="Qu J."/>
            <person name="Schaub F."/>
            <person name="Wada-Katsumata A."/>
            <person name="Worley K.C."/>
            <person name="Xie Q."/>
            <person name="Ylla G."/>
            <person name="Poulsen M."/>
            <person name="Gibbs R.A."/>
            <person name="Schal C."/>
            <person name="Richards S."/>
            <person name="Belles X."/>
            <person name="Korb J."/>
            <person name="Bornberg-Bauer E."/>
        </authorList>
    </citation>
    <scope>NUCLEOTIDE SEQUENCE [LARGE SCALE GENOMIC DNA]</scope>
    <source>
        <tissue evidence="1">Whole body</tissue>
    </source>
</reference>
<dbReference type="EMBL" id="NEVH01016333">
    <property type="protein sequence ID" value="PNF25480.1"/>
    <property type="molecule type" value="Genomic_DNA"/>
</dbReference>
<evidence type="ECO:0000313" key="1">
    <source>
        <dbReference type="EMBL" id="PNF25480.1"/>
    </source>
</evidence>
<sequence length="59" mass="6734">MAGRQESLLHFAGYLDIQACPAKRQLTTAKEATLHEDLKQIVIGSDLYAYLHCILFLWQ</sequence>
<protein>
    <submittedName>
        <fullName evidence="1">Uncharacterized protein</fullName>
    </submittedName>
</protein>
<gene>
    <name evidence="1" type="ORF">B7P43_G05999</name>
</gene>
<dbReference type="InParanoid" id="A0A2J7QA59"/>
<evidence type="ECO:0000313" key="2">
    <source>
        <dbReference type="Proteomes" id="UP000235965"/>
    </source>
</evidence>
<organism evidence="1 2">
    <name type="scientific">Cryptotermes secundus</name>
    <dbReference type="NCBI Taxonomy" id="105785"/>
    <lineage>
        <taxon>Eukaryota</taxon>
        <taxon>Metazoa</taxon>
        <taxon>Ecdysozoa</taxon>
        <taxon>Arthropoda</taxon>
        <taxon>Hexapoda</taxon>
        <taxon>Insecta</taxon>
        <taxon>Pterygota</taxon>
        <taxon>Neoptera</taxon>
        <taxon>Polyneoptera</taxon>
        <taxon>Dictyoptera</taxon>
        <taxon>Blattodea</taxon>
        <taxon>Blattoidea</taxon>
        <taxon>Termitoidae</taxon>
        <taxon>Kalotermitidae</taxon>
        <taxon>Cryptotermitinae</taxon>
        <taxon>Cryptotermes</taxon>
    </lineage>
</organism>
<proteinExistence type="predicted"/>
<accession>A0A2J7QA59</accession>
<name>A0A2J7QA59_9NEOP</name>